<keyword evidence="14" id="KW-1185">Reference proteome</keyword>
<evidence type="ECO:0000256" key="9">
    <source>
        <dbReference type="ARBA" id="ARBA00023136"/>
    </source>
</evidence>
<dbReference type="RefSeq" id="XP_017776114.1">
    <property type="nucleotide sequence ID" value="XM_017920625.1"/>
</dbReference>
<protein>
    <recommendedName>
        <fullName evidence="10">GPI inositol-deacylase</fullName>
        <ecNumber evidence="10">3.1.-.-</ecNumber>
    </recommendedName>
</protein>
<dbReference type="GeneID" id="108562332"/>
<evidence type="ECO:0000259" key="12">
    <source>
        <dbReference type="Pfam" id="PF07819"/>
    </source>
</evidence>
<evidence type="ECO:0000256" key="3">
    <source>
        <dbReference type="ARBA" id="ARBA00022448"/>
    </source>
</evidence>
<feature type="transmembrane region" description="Helical" evidence="10">
    <location>
        <begin position="938"/>
        <end position="957"/>
    </location>
</feature>
<feature type="transmembrane region" description="Helical" evidence="10">
    <location>
        <begin position="899"/>
        <end position="918"/>
    </location>
</feature>
<feature type="compositionally biased region" description="Basic and acidic residues" evidence="11">
    <location>
        <begin position="816"/>
        <end position="838"/>
    </location>
</feature>
<dbReference type="Pfam" id="PF07819">
    <property type="entry name" value="PGAP1"/>
    <property type="match status" value="1"/>
</dbReference>
<evidence type="ECO:0000256" key="4">
    <source>
        <dbReference type="ARBA" id="ARBA00022692"/>
    </source>
</evidence>
<dbReference type="EC" id="3.1.-.-" evidence="10"/>
<evidence type="ECO:0000256" key="7">
    <source>
        <dbReference type="ARBA" id="ARBA00022927"/>
    </source>
</evidence>
<keyword evidence="4 10" id="KW-0812">Transmembrane</keyword>
<keyword evidence="9 10" id="KW-0472">Membrane</keyword>
<accession>A0ABM1MNG4</accession>
<dbReference type="PANTHER" id="PTHR15495">
    <property type="entry name" value="NEGATIVE REGULATOR OF VESICLE FORMATION-RELATED"/>
    <property type="match status" value="1"/>
</dbReference>
<reference evidence="15 16" key="1">
    <citation type="submission" date="2025-05" db="UniProtKB">
        <authorList>
            <consortium name="RefSeq"/>
        </authorList>
    </citation>
    <scope>IDENTIFICATION</scope>
    <source>
        <tissue evidence="15 16">Whole Larva</tissue>
    </source>
</reference>
<evidence type="ECO:0000256" key="5">
    <source>
        <dbReference type="ARBA" id="ARBA00022801"/>
    </source>
</evidence>
<dbReference type="InterPro" id="IPR012908">
    <property type="entry name" value="PGAP1-ab_dom-like"/>
</dbReference>
<feature type="domain" description="GPI inositol-deacylase PGAP1-like alpha/beta" evidence="12">
    <location>
        <begin position="79"/>
        <end position="287"/>
    </location>
</feature>
<gene>
    <name evidence="15 16" type="primary">LOC108562332</name>
</gene>
<feature type="compositionally biased region" description="Basic residues" evidence="11">
    <location>
        <begin position="848"/>
        <end position="857"/>
    </location>
</feature>
<dbReference type="InterPro" id="IPR056824">
    <property type="entry name" value="PGAP1_TMD"/>
</dbReference>
<sequence>MNPFNLIIIISLIITAIYFSSIISFIKDRDESGNCEMTYMFEYPQFVRVSTKFDEKYKKYGLYAYSEGGATEKARNMQFNGIPILFIPGSMGSHKQVRSLGSISLRKAINSRTPQHFDYFTVDLNYELSAFNGALLSEQLDYVNHSIYKVLDLYTRQRNPQKQIILIGHSMGGIIAKAIISLLPEGSNMIPIVLALAAPLKRPALDIDRYTHAFYANVNQNYKPKPETTFISVAGGYNDVLINTHLTEDGHLHTVATGVPRSWVSTDHVQIVWCKQLVMAINRALFESIDAKTKKISRDHDTRLAIFKHHLVKNSGTKVYVENSFELATNLNSHGEWFESIYKQYSVRLPKGTKDPRYYMIPMPAQKQFKDLAIVIMNMESPDWVFACPEVVVDGHKRYCQEGRHLTHLSEISPSLAYKRRTLRVDMKELKENYTAMTHTVVRIMPTDEPVVLHVDVYNPGERNIFLNYAPKWYSNDIVTIVGTTEDKAIHYEILLPYFSHIIHSNILYVDPLECTGQAHHATISLVVPWDNYDWHDFVTQNKRDPIPLRLFNSKPPTIPGNQSASVRLTLDPTCRYKIRIQSGYHFANMVRFYSPHIVANMVAVVLMTLKNQLLNIAMEEKCSIFFSAIKEAAKPYFLVTGLRVLTKLLAPLGHANLIPIPDWQILADEGLDFFILPFFLYTISVGLVWLLAVALSVSLVCYESSIHRGVLKLCGKILSGNSTLHDNLLSVLHKIPGPIAIILIVMSVTTCGGLALVIATVIYFLKLTQMSQDFIEDLVKRFFKKIGGKLTDKLMKKIKKRWGKKTEAPTANEAVEDKNVKTDDVANGEAEKPKSKGESSSSGKNKSGGKKTKGKEKKPVNPPVEEPETPGDDEATAASILKQMDLKILKEIAQNNEIFFHFTIFLLYLFVTILNIPSLLTWAHNFKYSKYLESDPALTPAFVLCTCAFALWQYDFPRVKKQFYNELSVMMIITCVVTMMYGIISIYRLSFIISGVVAVITVHQLYAIDKPETSSGEDDGKDDDDKNTYEKKVKAKWE</sequence>
<dbReference type="Proteomes" id="UP000695000">
    <property type="component" value="Unplaced"/>
</dbReference>
<comment type="subcellular location">
    <subcellularLocation>
        <location evidence="1">Endoplasmic reticulum membrane</location>
        <topology evidence="1">Multi-pass membrane protein</topology>
    </subcellularLocation>
</comment>
<evidence type="ECO:0000256" key="2">
    <source>
        <dbReference type="ARBA" id="ARBA00006931"/>
    </source>
</evidence>
<keyword evidence="8 10" id="KW-1133">Transmembrane helix</keyword>
<feature type="transmembrane region" description="Helical" evidence="10">
    <location>
        <begin position="740"/>
        <end position="766"/>
    </location>
</feature>
<dbReference type="InterPro" id="IPR029058">
    <property type="entry name" value="AB_hydrolase_fold"/>
</dbReference>
<feature type="compositionally biased region" description="Basic and acidic residues" evidence="11">
    <location>
        <begin position="1024"/>
        <end position="1039"/>
    </location>
</feature>
<dbReference type="PANTHER" id="PTHR15495:SF7">
    <property type="entry name" value="GPI INOSITOL-DEACYLASE"/>
    <property type="match status" value="1"/>
</dbReference>
<dbReference type="RefSeq" id="XP_017776113.1">
    <property type="nucleotide sequence ID" value="XM_017920624.1"/>
</dbReference>
<evidence type="ECO:0000256" key="6">
    <source>
        <dbReference type="ARBA" id="ARBA00022824"/>
    </source>
</evidence>
<evidence type="ECO:0000256" key="11">
    <source>
        <dbReference type="SAM" id="MobiDB-lite"/>
    </source>
</evidence>
<keyword evidence="3 10" id="KW-0813">Transport</keyword>
<evidence type="ECO:0000313" key="15">
    <source>
        <dbReference type="RefSeq" id="XP_017776113.1"/>
    </source>
</evidence>
<evidence type="ECO:0000313" key="16">
    <source>
        <dbReference type="RefSeq" id="XP_017776114.1"/>
    </source>
</evidence>
<proteinExistence type="inferred from homology"/>
<evidence type="ECO:0000259" key="13">
    <source>
        <dbReference type="Pfam" id="PF25140"/>
    </source>
</evidence>
<keyword evidence="6 10" id="KW-0256">Endoplasmic reticulum</keyword>
<feature type="transmembrane region" description="Helical" evidence="10">
    <location>
        <begin position="674"/>
        <end position="696"/>
    </location>
</feature>
<dbReference type="InterPro" id="IPR039529">
    <property type="entry name" value="PGAP1/BST1"/>
</dbReference>
<dbReference type="SUPFAM" id="SSF53474">
    <property type="entry name" value="alpha/beta-Hydrolases"/>
    <property type="match status" value="1"/>
</dbReference>
<feature type="transmembrane region" description="Helical" evidence="10">
    <location>
        <begin position="593"/>
        <end position="610"/>
    </location>
</feature>
<evidence type="ECO:0000256" key="8">
    <source>
        <dbReference type="ARBA" id="ARBA00022989"/>
    </source>
</evidence>
<keyword evidence="7 10" id="KW-0653">Protein transport</keyword>
<feature type="domain" description="GPI inositol-deacylase transmembrane" evidence="13">
    <location>
        <begin position="894"/>
        <end position="1003"/>
    </location>
</feature>
<feature type="region of interest" description="Disordered" evidence="11">
    <location>
        <begin position="802"/>
        <end position="876"/>
    </location>
</feature>
<feature type="region of interest" description="Disordered" evidence="11">
    <location>
        <begin position="1012"/>
        <end position="1039"/>
    </location>
</feature>
<feature type="compositionally biased region" description="Acidic residues" evidence="11">
    <location>
        <begin position="866"/>
        <end position="876"/>
    </location>
</feature>
<dbReference type="Pfam" id="PF24660">
    <property type="entry name" value="PGAP1_3rd"/>
    <property type="match status" value="1"/>
</dbReference>
<keyword evidence="5 10" id="KW-0378">Hydrolase</keyword>
<comment type="function">
    <text evidence="10">Involved in inositol deacylation of GPI-anchored proteins which plays important roles in the quality control and ER-associated degradation of GPI-anchored proteins.</text>
</comment>
<organism evidence="14 16">
    <name type="scientific">Nicrophorus vespilloides</name>
    <name type="common">Boreal carrion beetle</name>
    <dbReference type="NCBI Taxonomy" id="110193"/>
    <lineage>
        <taxon>Eukaryota</taxon>
        <taxon>Metazoa</taxon>
        <taxon>Ecdysozoa</taxon>
        <taxon>Arthropoda</taxon>
        <taxon>Hexapoda</taxon>
        <taxon>Insecta</taxon>
        <taxon>Pterygota</taxon>
        <taxon>Neoptera</taxon>
        <taxon>Endopterygota</taxon>
        <taxon>Coleoptera</taxon>
        <taxon>Polyphaga</taxon>
        <taxon>Staphyliniformia</taxon>
        <taxon>Silphidae</taxon>
        <taxon>Nicrophorinae</taxon>
        <taxon>Nicrophorus</taxon>
    </lineage>
</organism>
<comment type="similarity">
    <text evidence="2 10">Belongs to the GPI inositol-deacylase family.</text>
</comment>
<feature type="transmembrane region" description="Helical" evidence="10">
    <location>
        <begin position="6"/>
        <end position="26"/>
    </location>
</feature>
<feature type="transmembrane region" description="Helical" evidence="10">
    <location>
        <begin position="964"/>
        <end position="984"/>
    </location>
</feature>
<feature type="transmembrane region" description="Helical" evidence="10">
    <location>
        <begin position="164"/>
        <end position="183"/>
    </location>
</feature>
<evidence type="ECO:0000256" key="10">
    <source>
        <dbReference type="RuleBase" id="RU365011"/>
    </source>
</evidence>
<dbReference type="Gene3D" id="3.40.50.1820">
    <property type="entry name" value="alpha/beta hydrolase"/>
    <property type="match status" value="1"/>
</dbReference>
<dbReference type="Pfam" id="PF25140">
    <property type="entry name" value="PGAP1_TMD"/>
    <property type="match status" value="1"/>
</dbReference>
<evidence type="ECO:0000256" key="1">
    <source>
        <dbReference type="ARBA" id="ARBA00004477"/>
    </source>
</evidence>
<evidence type="ECO:0000313" key="14">
    <source>
        <dbReference type="Proteomes" id="UP000695000"/>
    </source>
</evidence>
<name>A0ABM1MNG4_NICVS</name>